<dbReference type="PANTHER" id="PTHR42839">
    <property type="entry name" value="ISOCHORISMATE SYNTHASE ENTC"/>
    <property type="match status" value="1"/>
</dbReference>
<dbReference type="Proteomes" id="UP000185469">
    <property type="component" value="Chromosome"/>
</dbReference>
<gene>
    <name evidence="7" type="ORF">CSPHI_01665</name>
</gene>
<evidence type="ECO:0000256" key="5">
    <source>
        <dbReference type="ARBA" id="ARBA00041564"/>
    </source>
</evidence>
<dbReference type="EMBL" id="CP009248">
    <property type="protein sequence ID" value="APT90001.1"/>
    <property type="molecule type" value="Genomic_DNA"/>
</dbReference>
<evidence type="ECO:0000256" key="2">
    <source>
        <dbReference type="ARBA" id="ARBA00005297"/>
    </source>
</evidence>
<dbReference type="InterPro" id="IPR005801">
    <property type="entry name" value="ADC_synthase"/>
</dbReference>
<dbReference type="PANTHER" id="PTHR42839:SF2">
    <property type="entry name" value="ISOCHORISMATE SYNTHASE ENTC"/>
    <property type="match status" value="1"/>
</dbReference>
<accession>A0A1L7CW19</accession>
<sequence>MSAAAPASAPSFVLADAAGVVTGHGVAGRFDEVPGALAALAADPEAMVVGALPFHAAEPPRLFRPARFRRSGTRAPARAGVWPAVVAEEVHPDPAAHAGRVRAALADIDRGRFDKIVLSRTLRARLAAPADPVALLDRFLAASATGDGHLLRLDDSAEPAHLVGSSPELLLGKRGALVVSHPLAGTVPRQPDPVADEAAARGLLASAKNIAEHQWVVDEIARVLRPWCTRLEVPAPALTRTSHTWHLGTRITGTLRDRRTPALALAAALHPTPAVCGHPTEAVRAVLAAEEPDRGFYTGAVGWSDGSGDGRWRVVIRSARLRGREVIAHAGGGIVAGSDPAEEVAETEAKLGPVRAALGLPG</sequence>
<dbReference type="EC" id="5.4.4.2" evidence="3"/>
<evidence type="ECO:0000256" key="4">
    <source>
        <dbReference type="ARBA" id="ARBA00023235"/>
    </source>
</evidence>
<evidence type="ECO:0000313" key="8">
    <source>
        <dbReference type="Proteomes" id="UP000185469"/>
    </source>
</evidence>
<dbReference type="STRING" id="1437874.CSPHI_01665"/>
<proteinExistence type="inferred from homology"/>
<dbReference type="GO" id="GO:0008909">
    <property type="term" value="F:isochorismate synthase activity"/>
    <property type="evidence" value="ECO:0007669"/>
    <property type="project" value="UniProtKB-EC"/>
</dbReference>
<evidence type="ECO:0000256" key="3">
    <source>
        <dbReference type="ARBA" id="ARBA00012824"/>
    </source>
</evidence>
<dbReference type="InterPro" id="IPR004561">
    <property type="entry name" value="IsoChor_synthase"/>
</dbReference>
<keyword evidence="8" id="KW-1185">Reference proteome</keyword>
<protein>
    <recommendedName>
        <fullName evidence="3">isochorismate synthase</fullName>
        <ecNumber evidence="3">5.4.4.2</ecNumber>
    </recommendedName>
    <alternativeName>
        <fullName evidence="5">Isochorismate mutase</fullName>
    </alternativeName>
</protein>
<comment type="similarity">
    <text evidence="2">Belongs to the isochorismate synthase family.</text>
</comment>
<organism evidence="7 8">
    <name type="scientific">Corynebacterium sphenisci DSM 44792</name>
    <dbReference type="NCBI Taxonomy" id="1437874"/>
    <lineage>
        <taxon>Bacteria</taxon>
        <taxon>Bacillati</taxon>
        <taxon>Actinomycetota</taxon>
        <taxon>Actinomycetes</taxon>
        <taxon>Mycobacteriales</taxon>
        <taxon>Corynebacteriaceae</taxon>
        <taxon>Corynebacterium</taxon>
    </lineage>
</organism>
<comment type="catalytic activity">
    <reaction evidence="1">
        <text>chorismate = isochorismate</text>
        <dbReference type="Rhea" id="RHEA:18985"/>
        <dbReference type="ChEBI" id="CHEBI:29748"/>
        <dbReference type="ChEBI" id="CHEBI:29780"/>
        <dbReference type="EC" id="5.4.4.2"/>
    </reaction>
</comment>
<dbReference type="NCBIfam" id="TIGR00543">
    <property type="entry name" value="isochor_syn"/>
    <property type="match status" value="1"/>
</dbReference>
<dbReference type="OrthoDB" id="9806579at2"/>
<dbReference type="Pfam" id="PF00425">
    <property type="entry name" value="Chorismate_bind"/>
    <property type="match status" value="1"/>
</dbReference>
<evidence type="ECO:0000256" key="1">
    <source>
        <dbReference type="ARBA" id="ARBA00000799"/>
    </source>
</evidence>
<dbReference type="RefSeq" id="WP_075691206.1">
    <property type="nucleotide sequence ID" value="NZ_CP009248.1"/>
</dbReference>
<dbReference type="KEGG" id="csph:CSPHI_01665"/>
<feature type="domain" description="Chorismate-utilising enzyme C-terminal" evidence="6">
    <location>
        <begin position="96"/>
        <end position="350"/>
    </location>
</feature>
<dbReference type="AlphaFoldDB" id="A0A1L7CW19"/>
<keyword evidence="4" id="KW-0413">Isomerase</keyword>
<dbReference type="InterPro" id="IPR015890">
    <property type="entry name" value="Chorismate_C"/>
</dbReference>
<evidence type="ECO:0000313" key="7">
    <source>
        <dbReference type="EMBL" id="APT90001.1"/>
    </source>
</evidence>
<reference evidence="7 8" key="1">
    <citation type="submission" date="2014-08" db="EMBL/GenBank/DDBJ databases">
        <title>Complete genome sequence of Corynebacterium sphenisci CECT 5990(T) (=DSM 44792(T)), isolated from healthy wild penguins.</title>
        <authorList>
            <person name="Ruckert C."/>
            <person name="Albersmeier A."/>
            <person name="Winkler A."/>
            <person name="Kalinowski J."/>
        </authorList>
    </citation>
    <scope>NUCLEOTIDE SEQUENCE [LARGE SCALE GENOMIC DNA]</scope>
    <source>
        <strain evidence="7 8">DSM 44792</strain>
    </source>
</reference>
<dbReference type="SUPFAM" id="SSF56322">
    <property type="entry name" value="ADC synthase"/>
    <property type="match status" value="1"/>
</dbReference>
<evidence type="ECO:0000259" key="6">
    <source>
        <dbReference type="Pfam" id="PF00425"/>
    </source>
</evidence>
<name>A0A1L7CW19_9CORY</name>
<dbReference type="Gene3D" id="3.60.120.10">
    <property type="entry name" value="Anthranilate synthase"/>
    <property type="match status" value="1"/>
</dbReference>